<dbReference type="SUPFAM" id="SSF47113">
    <property type="entry name" value="Histone-fold"/>
    <property type="match status" value="1"/>
</dbReference>
<dbReference type="Proteomes" id="UP000052978">
    <property type="component" value="Unassembled WGS sequence"/>
</dbReference>
<evidence type="ECO:0000313" key="4">
    <source>
        <dbReference type="Proteomes" id="UP000052978"/>
    </source>
</evidence>
<evidence type="ECO:0000313" key="3">
    <source>
        <dbReference type="EMBL" id="EPQ07559.1"/>
    </source>
</evidence>
<name>S7MT07_MYOBR</name>
<accession>S7MT07</accession>
<gene>
    <name evidence="3" type="ORF">D623_10001498</name>
</gene>
<dbReference type="Pfam" id="PF00125">
    <property type="entry name" value="Histone"/>
    <property type="match status" value="1"/>
</dbReference>
<keyword evidence="4" id="KW-1185">Reference proteome</keyword>
<dbReference type="GO" id="GO:0003677">
    <property type="term" value="F:DNA binding"/>
    <property type="evidence" value="ECO:0007669"/>
    <property type="project" value="InterPro"/>
</dbReference>
<dbReference type="GO" id="GO:0000786">
    <property type="term" value="C:nucleosome"/>
    <property type="evidence" value="ECO:0007669"/>
    <property type="project" value="InterPro"/>
</dbReference>
<sequence>MPPSVTLRVLRKVHADLSLSQRAVSVLDSLVKDIFERIGQEAKLLVRSNNRATMTSRDIQTAVRLLLPQQLGRHALSQGTKAVLRYQLHR</sequence>
<feature type="domain" description="Core Histone H2A/H2B/H3" evidence="2">
    <location>
        <begin position="8"/>
        <end position="65"/>
    </location>
</feature>
<dbReference type="SMART" id="SM00427">
    <property type="entry name" value="H2B"/>
    <property type="match status" value="1"/>
</dbReference>
<dbReference type="AlphaFoldDB" id="S7MT07"/>
<dbReference type="PRINTS" id="PR00621">
    <property type="entry name" value="HISTONEH2B"/>
</dbReference>
<dbReference type="Gene3D" id="1.10.20.10">
    <property type="entry name" value="Histone, subunit A"/>
    <property type="match status" value="1"/>
</dbReference>
<dbReference type="GO" id="GO:0046982">
    <property type="term" value="F:protein heterodimerization activity"/>
    <property type="evidence" value="ECO:0007669"/>
    <property type="project" value="InterPro"/>
</dbReference>
<proteinExistence type="inferred from homology"/>
<dbReference type="EMBL" id="KE162239">
    <property type="protein sequence ID" value="EPQ07559.1"/>
    <property type="molecule type" value="Genomic_DNA"/>
</dbReference>
<dbReference type="GO" id="GO:0030527">
    <property type="term" value="F:structural constituent of chromatin"/>
    <property type="evidence" value="ECO:0007669"/>
    <property type="project" value="InterPro"/>
</dbReference>
<dbReference type="InterPro" id="IPR000558">
    <property type="entry name" value="Histone_H2B"/>
</dbReference>
<evidence type="ECO:0000256" key="1">
    <source>
        <dbReference type="ARBA" id="ARBA00006846"/>
    </source>
</evidence>
<dbReference type="InterPro" id="IPR009072">
    <property type="entry name" value="Histone-fold"/>
</dbReference>
<evidence type="ECO:0000259" key="2">
    <source>
        <dbReference type="Pfam" id="PF00125"/>
    </source>
</evidence>
<dbReference type="eggNOG" id="KOG1744">
    <property type="taxonomic scope" value="Eukaryota"/>
</dbReference>
<organism evidence="3 4">
    <name type="scientific">Myotis brandtii</name>
    <name type="common">Brandt's bat</name>
    <dbReference type="NCBI Taxonomy" id="109478"/>
    <lineage>
        <taxon>Eukaryota</taxon>
        <taxon>Metazoa</taxon>
        <taxon>Chordata</taxon>
        <taxon>Craniata</taxon>
        <taxon>Vertebrata</taxon>
        <taxon>Euteleostomi</taxon>
        <taxon>Mammalia</taxon>
        <taxon>Eutheria</taxon>
        <taxon>Laurasiatheria</taxon>
        <taxon>Chiroptera</taxon>
        <taxon>Yangochiroptera</taxon>
        <taxon>Vespertilionidae</taxon>
        <taxon>Myotis</taxon>
    </lineage>
</organism>
<comment type="similarity">
    <text evidence="1">Belongs to the histone H2B family.</text>
</comment>
<dbReference type="PANTHER" id="PTHR23428">
    <property type="entry name" value="HISTONE H2B"/>
    <property type="match status" value="1"/>
</dbReference>
<dbReference type="InterPro" id="IPR007125">
    <property type="entry name" value="H2A/H2B/H3"/>
</dbReference>
<dbReference type="CDD" id="cd22910">
    <property type="entry name" value="HFD_H2B"/>
    <property type="match status" value="1"/>
</dbReference>
<protein>
    <submittedName>
        <fullName evidence="3">Histone H2B.3, sperm</fullName>
    </submittedName>
</protein>
<reference evidence="3 4" key="1">
    <citation type="journal article" date="2013" name="Nat. Commun.">
        <title>Genome analysis reveals insights into physiology and longevity of the Brandt's bat Myotis brandtii.</title>
        <authorList>
            <person name="Seim I."/>
            <person name="Fang X."/>
            <person name="Xiong Z."/>
            <person name="Lobanov A.V."/>
            <person name="Huang Z."/>
            <person name="Ma S."/>
            <person name="Feng Y."/>
            <person name="Turanov A.A."/>
            <person name="Zhu Y."/>
            <person name="Lenz T.L."/>
            <person name="Gerashchenko M.V."/>
            <person name="Fan D."/>
            <person name="Hee Yim S."/>
            <person name="Yao X."/>
            <person name="Jordan D."/>
            <person name="Xiong Y."/>
            <person name="Ma Y."/>
            <person name="Lyapunov A.N."/>
            <person name="Chen G."/>
            <person name="Kulakova O.I."/>
            <person name="Sun Y."/>
            <person name="Lee S.G."/>
            <person name="Bronson R.T."/>
            <person name="Moskalev A.A."/>
            <person name="Sunyaev S.R."/>
            <person name="Zhang G."/>
            <person name="Krogh A."/>
            <person name="Wang J."/>
            <person name="Gladyshev V.N."/>
        </authorList>
    </citation>
    <scope>NUCLEOTIDE SEQUENCE [LARGE SCALE GENOMIC DNA]</scope>
</reference>